<feature type="transmembrane region" description="Helical" evidence="1">
    <location>
        <begin position="12"/>
        <end position="31"/>
    </location>
</feature>
<keyword evidence="1" id="KW-0812">Transmembrane</keyword>
<sequence length="42" mass="4846">MDGMAWIKVFKIGLTGLSGFIWMLLVVYHIFKLQTLHHLSLS</sequence>
<accession>A0A2P2NHW3</accession>
<protein>
    <submittedName>
        <fullName evidence="2">Uncharacterized protein</fullName>
    </submittedName>
</protein>
<dbReference type="AlphaFoldDB" id="A0A2P2NHW3"/>
<keyword evidence="1" id="KW-1133">Transmembrane helix</keyword>
<organism evidence="2">
    <name type="scientific">Rhizophora mucronata</name>
    <name type="common">Asiatic mangrove</name>
    <dbReference type="NCBI Taxonomy" id="61149"/>
    <lineage>
        <taxon>Eukaryota</taxon>
        <taxon>Viridiplantae</taxon>
        <taxon>Streptophyta</taxon>
        <taxon>Embryophyta</taxon>
        <taxon>Tracheophyta</taxon>
        <taxon>Spermatophyta</taxon>
        <taxon>Magnoliopsida</taxon>
        <taxon>eudicotyledons</taxon>
        <taxon>Gunneridae</taxon>
        <taxon>Pentapetalae</taxon>
        <taxon>rosids</taxon>
        <taxon>fabids</taxon>
        <taxon>Malpighiales</taxon>
        <taxon>Rhizophoraceae</taxon>
        <taxon>Rhizophora</taxon>
    </lineage>
</organism>
<dbReference type="EMBL" id="GGEC01061550">
    <property type="protein sequence ID" value="MBX42034.1"/>
    <property type="molecule type" value="Transcribed_RNA"/>
</dbReference>
<keyword evidence="1" id="KW-0472">Membrane</keyword>
<reference evidence="2" key="1">
    <citation type="submission" date="2018-02" db="EMBL/GenBank/DDBJ databases">
        <title>Rhizophora mucronata_Transcriptome.</title>
        <authorList>
            <person name="Meera S.P."/>
            <person name="Sreeshan A."/>
            <person name="Augustine A."/>
        </authorList>
    </citation>
    <scope>NUCLEOTIDE SEQUENCE</scope>
    <source>
        <tissue evidence="2">Leaf</tissue>
    </source>
</reference>
<proteinExistence type="predicted"/>
<name>A0A2P2NHW3_RHIMU</name>
<evidence type="ECO:0000256" key="1">
    <source>
        <dbReference type="SAM" id="Phobius"/>
    </source>
</evidence>
<evidence type="ECO:0000313" key="2">
    <source>
        <dbReference type="EMBL" id="MBX42034.1"/>
    </source>
</evidence>